<reference evidence="1 2" key="1">
    <citation type="submission" date="2024-10" db="EMBL/GenBank/DDBJ databases">
        <title>The Natural Products Discovery Center: Release of the First 8490 Sequenced Strains for Exploring Actinobacteria Biosynthetic Diversity.</title>
        <authorList>
            <person name="Kalkreuter E."/>
            <person name="Kautsar S.A."/>
            <person name="Yang D."/>
            <person name="Bader C.D."/>
            <person name="Teijaro C.N."/>
            <person name="Fluegel L."/>
            <person name="Davis C.M."/>
            <person name="Simpson J.R."/>
            <person name="Lauterbach L."/>
            <person name="Steele A.D."/>
            <person name="Gui C."/>
            <person name="Meng S."/>
            <person name="Li G."/>
            <person name="Viehrig K."/>
            <person name="Ye F."/>
            <person name="Su P."/>
            <person name="Kiefer A.F."/>
            <person name="Nichols A."/>
            <person name="Cepeda A.J."/>
            <person name="Yan W."/>
            <person name="Fan B."/>
            <person name="Jiang Y."/>
            <person name="Adhikari A."/>
            <person name="Zheng C.-J."/>
            <person name="Schuster L."/>
            <person name="Cowan T.M."/>
            <person name="Smanski M.J."/>
            <person name="Chevrette M.G."/>
            <person name="De Carvalho L.P.S."/>
            <person name="Shen B."/>
        </authorList>
    </citation>
    <scope>NUCLEOTIDE SEQUENCE [LARGE SCALE GENOMIC DNA]</scope>
    <source>
        <strain evidence="1 2">NPDC002593</strain>
    </source>
</reference>
<dbReference type="EMBL" id="JBIAQY010000007">
    <property type="protein sequence ID" value="MFF3570596.1"/>
    <property type="molecule type" value="Genomic_DNA"/>
</dbReference>
<protein>
    <submittedName>
        <fullName evidence="1">Uncharacterized protein</fullName>
    </submittedName>
</protein>
<comment type="caution">
    <text evidence="1">The sequence shown here is derived from an EMBL/GenBank/DDBJ whole genome shotgun (WGS) entry which is preliminary data.</text>
</comment>
<dbReference type="Proteomes" id="UP001601992">
    <property type="component" value="Unassembled WGS sequence"/>
</dbReference>
<evidence type="ECO:0000313" key="2">
    <source>
        <dbReference type="Proteomes" id="UP001601992"/>
    </source>
</evidence>
<organism evidence="1 2">
    <name type="scientific">Nocardia jiangxiensis</name>
    <dbReference type="NCBI Taxonomy" id="282685"/>
    <lineage>
        <taxon>Bacteria</taxon>
        <taxon>Bacillati</taxon>
        <taxon>Actinomycetota</taxon>
        <taxon>Actinomycetes</taxon>
        <taxon>Mycobacteriales</taxon>
        <taxon>Nocardiaceae</taxon>
        <taxon>Nocardia</taxon>
    </lineage>
</organism>
<dbReference type="RefSeq" id="WP_387404840.1">
    <property type="nucleotide sequence ID" value="NZ_JBIAQY010000007.1"/>
</dbReference>
<accession>A0ABW6S2S6</accession>
<sequence length="64" mass="7697">MHPKAGKELRRDFERWVELIDLTGHAENEVEREMLTLRAADLEKKWVRGAAEDWMALRALHRQW</sequence>
<gene>
    <name evidence="1" type="ORF">ACFYXQ_22705</name>
</gene>
<keyword evidence="2" id="KW-1185">Reference proteome</keyword>
<name>A0ABW6S2S6_9NOCA</name>
<proteinExistence type="predicted"/>
<evidence type="ECO:0000313" key="1">
    <source>
        <dbReference type="EMBL" id="MFF3570596.1"/>
    </source>
</evidence>